<comment type="caution">
    <text evidence="3">The sequence shown here is derived from an EMBL/GenBank/DDBJ whole genome shotgun (WGS) entry which is preliminary data.</text>
</comment>
<dbReference type="InterPro" id="IPR029058">
    <property type="entry name" value="AB_hydrolase_fold"/>
</dbReference>
<dbReference type="Pfam" id="PF01738">
    <property type="entry name" value="DLH"/>
    <property type="match status" value="1"/>
</dbReference>
<organism evidence="3 4">
    <name type="scientific">Candidatus Endobugula sertula</name>
    <name type="common">Bugula neritina bacterial symbiont</name>
    <dbReference type="NCBI Taxonomy" id="62101"/>
    <lineage>
        <taxon>Bacteria</taxon>
        <taxon>Pseudomonadati</taxon>
        <taxon>Pseudomonadota</taxon>
        <taxon>Gammaproteobacteria</taxon>
        <taxon>Cellvibrionales</taxon>
        <taxon>Cellvibrionaceae</taxon>
        <taxon>Candidatus Endobugula</taxon>
    </lineage>
</organism>
<dbReference type="PANTHER" id="PTHR22946">
    <property type="entry name" value="DIENELACTONE HYDROLASE DOMAIN-CONTAINING PROTEIN-RELATED"/>
    <property type="match status" value="1"/>
</dbReference>
<evidence type="ECO:0000313" key="3">
    <source>
        <dbReference type="EMBL" id="ODS24526.1"/>
    </source>
</evidence>
<dbReference type="AlphaFoldDB" id="A0A1D2QSI7"/>
<evidence type="ECO:0000259" key="2">
    <source>
        <dbReference type="Pfam" id="PF01738"/>
    </source>
</evidence>
<dbReference type="SUPFAM" id="SSF53474">
    <property type="entry name" value="alpha/beta-Hydrolases"/>
    <property type="match status" value="1"/>
</dbReference>
<dbReference type="Gene3D" id="3.40.50.1820">
    <property type="entry name" value="alpha/beta hydrolase"/>
    <property type="match status" value="1"/>
</dbReference>
<dbReference type="EMBL" id="MDLC01000008">
    <property type="protein sequence ID" value="ODS24526.1"/>
    <property type="molecule type" value="Genomic_DNA"/>
</dbReference>
<protein>
    <submittedName>
        <fullName evidence="3">Hydrolase</fullName>
    </submittedName>
</protein>
<name>A0A1D2QSI7_9GAMM</name>
<proteinExistence type="predicted"/>
<dbReference type="InterPro" id="IPR002925">
    <property type="entry name" value="Dienelactn_hydro"/>
</dbReference>
<feature type="domain" description="Dienelactone hydrolase" evidence="2">
    <location>
        <begin position="101"/>
        <end position="209"/>
    </location>
</feature>
<sequence>MIGKQTHQNNKIVDEEITIPINNIRLEGHLHIPEKAKGLVIFAHGSGSSRHSSRNRYVAEVLNKRQLGTVLIDLLSAQEEEVDLQTHHLRFDIPLLASRLVGIVNWVTDQDTTKHFNIGYFGSSTGAGAALIAAAKKAEPITAIVSRGGRPDLAGKFLTQVKAPTLLLVGEYDPQVIELNQQALAHLNLQSQLNVIPRATHLFEEPGTLERVAHLAVEWFEQFIET</sequence>
<dbReference type="PANTHER" id="PTHR22946:SF9">
    <property type="entry name" value="POLYKETIDE TRANSFERASE AF380"/>
    <property type="match status" value="1"/>
</dbReference>
<evidence type="ECO:0000313" key="4">
    <source>
        <dbReference type="Proteomes" id="UP000242502"/>
    </source>
</evidence>
<accession>A0A1D2QSI7</accession>
<reference evidence="3 4" key="1">
    <citation type="journal article" date="2016" name="Appl. Environ. Microbiol.">
        <title>Lack of Overt Genome Reduction in the Bryostatin-Producing Bryozoan Symbiont "Candidatus Endobugula sertula".</title>
        <authorList>
            <person name="Miller I.J."/>
            <person name="Vanee N."/>
            <person name="Fong S.S."/>
            <person name="Lim-Fong G.E."/>
            <person name="Kwan J.C."/>
        </authorList>
    </citation>
    <scope>NUCLEOTIDE SEQUENCE [LARGE SCALE GENOMIC DNA]</scope>
    <source>
        <strain evidence="3">AB1-4</strain>
    </source>
</reference>
<dbReference type="Proteomes" id="UP000242502">
    <property type="component" value="Unassembled WGS sequence"/>
</dbReference>
<gene>
    <name evidence="3" type="ORF">AB835_03420</name>
</gene>
<keyword evidence="1 3" id="KW-0378">Hydrolase</keyword>
<dbReference type="InterPro" id="IPR050261">
    <property type="entry name" value="FrsA_esterase"/>
</dbReference>
<dbReference type="STRING" id="62101.AB835_03420"/>
<dbReference type="GO" id="GO:0052689">
    <property type="term" value="F:carboxylic ester hydrolase activity"/>
    <property type="evidence" value="ECO:0007669"/>
    <property type="project" value="UniProtKB-ARBA"/>
</dbReference>
<evidence type="ECO:0000256" key="1">
    <source>
        <dbReference type="ARBA" id="ARBA00022801"/>
    </source>
</evidence>